<evidence type="ECO:0000256" key="3">
    <source>
        <dbReference type="ARBA" id="ARBA00023125"/>
    </source>
</evidence>
<accession>A0AAX4HTB8</accession>
<dbReference type="AlphaFoldDB" id="A0AAX4HTB8"/>
<organism evidence="6 7">
    <name type="scientific">Peredibacter starrii</name>
    <dbReference type="NCBI Taxonomy" id="28202"/>
    <lineage>
        <taxon>Bacteria</taxon>
        <taxon>Pseudomonadati</taxon>
        <taxon>Bdellovibrionota</taxon>
        <taxon>Bacteriovoracia</taxon>
        <taxon>Bacteriovoracales</taxon>
        <taxon>Bacteriovoracaceae</taxon>
        <taxon>Peredibacter</taxon>
    </lineage>
</organism>
<dbReference type="PANTHER" id="PTHR11019">
    <property type="entry name" value="HTH-TYPE TRANSCRIPTIONAL REGULATOR NIMR"/>
    <property type="match status" value="1"/>
</dbReference>
<evidence type="ECO:0000313" key="7">
    <source>
        <dbReference type="Proteomes" id="UP001324634"/>
    </source>
</evidence>
<reference evidence="6 7" key="1">
    <citation type="submission" date="2023-11" db="EMBL/GenBank/DDBJ databases">
        <title>Peredibacter starrii A3.12.</title>
        <authorList>
            <person name="Mitchell R.J."/>
        </authorList>
    </citation>
    <scope>NUCLEOTIDE SEQUENCE [LARGE SCALE GENOMIC DNA]</scope>
    <source>
        <strain evidence="6 7">A3.12</strain>
    </source>
</reference>
<dbReference type="Pfam" id="PF02311">
    <property type="entry name" value="AraC_binding"/>
    <property type="match status" value="1"/>
</dbReference>
<protein>
    <submittedName>
        <fullName evidence="6">Helix-turn-helix transcriptional regulator</fullName>
    </submittedName>
</protein>
<keyword evidence="1" id="KW-0678">Repressor</keyword>
<evidence type="ECO:0000256" key="2">
    <source>
        <dbReference type="ARBA" id="ARBA00023015"/>
    </source>
</evidence>
<evidence type="ECO:0000256" key="4">
    <source>
        <dbReference type="ARBA" id="ARBA00023163"/>
    </source>
</evidence>
<feature type="domain" description="HTH araC/xylS-type" evidence="5">
    <location>
        <begin position="163"/>
        <end position="263"/>
    </location>
</feature>
<dbReference type="SMART" id="SM00342">
    <property type="entry name" value="HTH_ARAC"/>
    <property type="match status" value="1"/>
</dbReference>
<dbReference type="FunFam" id="1.10.10.60:FF:000132">
    <property type="entry name" value="AraC family transcriptional regulator"/>
    <property type="match status" value="1"/>
</dbReference>
<gene>
    <name evidence="6" type="ORF">SOO65_07330</name>
</gene>
<dbReference type="EMBL" id="CP139487">
    <property type="protein sequence ID" value="WPU66554.1"/>
    <property type="molecule type" value="Genomic_DNA"/>
</dbReference>
<dbReference type="PROSITE" id="PS01124">
    <property type="entry name" value="HTH_ARAC_FAMILY_2"/>
    <property type="match status" value="1"/>
</dbReference>
<name>A0AAX4HTB8_9BACT</name>
<dbReference type="PANTHER" id="PTHR11019:SF159">
    <property type="entry name" value="TRANSCRIPTIONAL REGULATOR-RELATED"/>
    <property type="match status" value="1"/>
</dbReference>
<dbReference type="KEGG" id="psti:SOO65_07330"/>
<keyword evidence="7" id="KW-1185">Reference proteome</keyword>
<keyword evidence="4" id="KW-0804">Transcription</keyword>
<dbReference type="Pfam" id="PF12833">
    <property type="entry name" value="HTH_18"/>
    <property type="match status" value="1"/>
</dbReference>
<dbReference type="GO" id="GO:0003700">
    <property type="term" value="F:DNA-binding transcription factor activity"/>
    <property type="evidence" value="ECO:0007669"/>
    <property type="project" value="InterPro"/>
</dbReference>
<dbReference type="SUPFAM" id="SSF46689">
    <property type="entry name" value="Homeodomain-like"/>
    <property type="match status" value="2"/>
</dbReference>
<evidence type="ECO:0000259" key="5">
    <source>
        <dbReference type="PROSITE" id="PS01124"/>
    </source>
</evidence>
<evidence type="ECO:0000313" key="6">
    <source>
        <dbReference type="EMBL" id="WPU66554.1"/>
    </source>
</evidence>
<proteinExistence type="predicted"/>
<dbReference type="InterPro" id="IPR011051">
    <property type="entry name" value="RmlC_Cupin_sf"/>
</dbReference>
<dbReference type="SUPFAM" id="SSF51182">
    <property type="entry name" value="RmlC-like cupins"/>
    <property type="match status" value="1"/>
</dbReference>
<dbReference type="GO" id="GO:0043565">
    <property type="term" value="F:sequence-specific DNA binding"/>
    <property type="evidence" value="ECO:0007669"/>
    <property type="project" value="InterPro"/>
</dbReference>
<dbReference type="InterPro" id="IPR009057">
    <property type="entry name" value="Homeodomain-like_sf"/>
</dbReference>
<evidence type="ECO:0000256" key="1">
    <source>
        <dbReference type="ARBA" id="ARBA00022491"/>
    </source>
</evidence>
<dbReference type="InterPro" id="IPR003313">
    <property type="entry name" value="AraC-bd"/>
</dbReference>
<sequence length="267" mass="30879">MKKNLPKDKLELIERLSKFKYIFAREFTIDDSLMERKLHTHDFGLLNCVQKGIVRIATETDSWVISHNTFFYLPPNIMHITEVIGECSIMAVFVPEHLKKTLPKVISVMEFTPLFKSILERMSSWESDLNYNAEQQRLAKVAEDELKNAKAANFFHIPMPKDEKLQKTAKKILQSPEDMSSTETWAKFSGMSLRSFTRHFTDETGLAFTEWRQRVKIYTALKQLSENVSVSDVSFNLGYQNVSTFIAMFRGHMGCSPTEYIKNSGVR</sequence>
<keyword evidence="3" id="KW-0238">DNA-binding</keyword>
<dbReference type="Proteomes" id="UP001324634">
    <property type="component" value="Chromosome"/>
</dbReference>
<keyword evidence="2" id="KW-0805">Transcription regulation</keyword>
<dbReference type="InterPro" id="IPR018060">
    <property type="entry name" value="HTH_AraC"/>
</dbReference>
<dbReference type="Gene3D" id="1.10.10.60">
    <property type="entry name" value="Homeodomain-like"/>
    <property type="match status" value="2"/>
</dbReference>
<dbReference type="RefSeq" id="WP_321398886.1">
    <property type="nucleotide sequence ID" value="NZ_CP139487.1"/>
</dbReference>